<dbReference type="PANTHER" id="PTHR30485">
    <property type="entry name" value="NI/FE-HYDROGENASE 1 B-TYPE CYTOCHROME SUBUNIT"/>
    <property type="match status" value="1"/>
</dbReference>
<keyword evidence="9" id="KW-1185">Reference proteome</keyword>
<dbReference type="InterPro" id="IPR016174">
    <property type="entry name" value="Di-haem_cyt_TM"/>
</dbReference>
<evidence type="ECO:0000256" key="1">
    <source>
        <dbReference type="ARBA" id="ARBA00004651"/>
    </source>
</evidence>
<dbReference type="EMBL" id="JAKIKS010000002">
    <property type="protein sequence ID" value="MCL1123073.1"/>
    <property type="molecule type" value="Genomic_DNA"/>
</dbReference>
<feature type="transmembrane region" description="Helical" evidence="6">
    <location>
        <begin position="97"/>
        <end position="117"/>
    </location>
</feature>
<evidence type="ECO:0000256" key="6">
    <source>
        <dbReference type="SAM" id="Phobius"/>
    </source>
</evidence>
<feature type="transmembrane region" description="Helical" evidence="6">
    <location>
        <begin position="194"/>
        <end position="217"/>
    </location>
</feature>
<evidence type="ECO:0000256" key="2">
    <source>
        <dbReference type="ARBA" id="ARBA00022475"/>
    </source>
</evidence>
<keyword evidence="3 6" id="KW-0812">Transmembrane</keyword>
<dbReference type="InterPro" id="IPR051542">
    <property type="entry name" value="Hydrogenase_cytochrome"/>
</dbReference>
<evidence type="ECO:0000256" key="5">
    <source>
        <dbReference type="ARBA" id="ARBA00023136"/>
    </source>
</evidence>
<dbReference type="Pfam" id="PF01292">
    <property type="entry name" value="Ni_hydr_CYTB"/>
    <property type="match status" value="1"/>
</dbReference>
<evidence type="ECO:0000256" key="3">
    <source>
        <dbReference type="ARBA" id="ARBA00022692"/>
    </source>
</evidence>
<reference evidence="8 9" key="1">
    <citation type="submission" date="2022-01" db="EMBL/GenBank/DDBJ databases">
        <title>Whole genome-based taxonomy of the Shewanellaceae.</title>
        <authorList>
            <person name="Martin-Rodriguez A.J."/>
        </authorList>
    </citation>
    <scope>NUCLEOTIDE SEQUENCE [LARGE SCALE GENOMIC DNA]</scope>
    <source>
        <strain evidence="8 9">DSM 17177</strain>
    </source>
</reference>
<keyword evidence="2" id="KW-1003">Cell membrane</keyword>
<name>A0ABT0L5W3_9GAMM</name>
<feature type="transmembrane region" description="Helical" evidence="6">
    <location>
        <begin position="43"/>
        <end position="61"/>
    </location>
</feature>
<sequence length="223" mass="25282">MDQTRLSIKVWDVPTRLFHWLMVGLIGGLWWTASVGEMQWHQLLGYVLLNLVLCRLIWGLIGSDTARFSFFMVSPKRALMYLWSRSEHKPTLGHNPIGGYMVLLLILLLCIQLVSGLFATDEIFTEGPLFSYVSSSTSAWLTWLHKNNFDLLLVFSSMHVLAVLVHLFKGDNLITAMFTGSKSPVKAQHKPIKFVSSFIALGAFLVIGSVIFYYWVIPLLSML</sequence>
<keyword evidence="4 6" id="KW-1133">Transmembrane helix</keyword>
<feature type="domain" description="Cytochrome b561 bacterial/Ni-hydrogenase" evidence="7">
    <location>
        <begin position="10"/>
        <end position="180"/>
    </location>
</feature>
<dbReference type="Proteomes" id="UP001203423">
    <property type="component" value="Unassembled WGS sequence"/>
</dbReference>
<dbReference type="RefSeq" id="WP_248938362.1">
    <property type="nucleotide sequence ID" value="NZ_JAKIKS010000002.1"/>
</dbReference>
<proteinExistence type="predicted"/>
<feature type="transmembrane region" description="Helical" evidence="6">
    <location>
        <begin position="17"/>
        <end position="36"/>
    </location>
</feature>
<evidence type="ECO:0000259" key="7">
    <source>
        <dbReference type="Pfam" id="PF01292"/>
    </source>
</evidence>
<evidence type="ECO:0000313" key="8">
    <source>
        <dbReference type="EMBL" id="MCL1123073.1"/>
    </source>
</evidence>
<evidence type="ECO:0000256" key="4">
    <source>
        <dbReference type="ARBA" id="ARBA00022989"/>
    </source>
</evidence>
<dbReference type="SUPFAM" id="SSF81342">
    <property type="entry name" value="Transmembrane di-heme cytochromes"/>
    <property type="match status" value="1"/>
</dbReference>
<accession>A0ABT0L5W3</accession>
<protein>
    <submittedName>
        <fullName evidence="8">Cytochrome b/b6 domain-containing protein</fullName>
    </submittedName>
</protein>
<comment type="caution">
    <text evidence="8">The sequence shown here is derived from an EMBL/GenBank/DDBJ whole genome shotgun (WGS) entry which is preliminary data.</text>
</comment>
<dbReference type="PANTHER" id="PTHR30485:SF2">
    <property type="entry name" value="BLL0597 PROTEIN"/>
    <property type="match status" value="1"/>
</dbReference>
<dbReference type="Gene3D" id="1.20.950.20">
    <property type="entry name" value="Transmembrane di-heme cytochromes, Chain C"/>
    <property type="match status" value="1"/>
</dbReference>
<organism evidence="8 9">
    <name type="scientific">Shewanella surugensis</name>
    <dbReference type="NCBI Taxonomy" id="212020"/>
    <lineage>
        <taxon>Bacteria</taxon>
        <taxon>Pseudomonadati</taxon>
        <taxon>Pseudomonadota</taxon>
        <taxon>Gammaproteobacteria</taxon>
        <taxon>Alteromonadales</taxon>
        <taxon>Shewanellaceae</taxon>
        <taxon>Shewanella</taxon>
    </lineage>
</organism>
<keyword evidence="5 6" id="KW-0472">Membrane</keyword>
<comment type="subcellular location">
    <subcellularLocation>
        <location evidence="1">Cell membrane</location>
        <topology evidence="1">Multi-pass membrane protein</topology>
    </subcellularLocation>
</comment>
<evidence type="ECO:0000313" key="9">
    <source>
        <dbReference type="Proteomes" id="UP001203423"/>
    </source>
</evidence>
<dbReference type="InterPro" id="IPR011577">
    <property type="entry name" value="Cyt_b561_bac/Ni-Hgenase"/>
</dbReference>
<gene>
    <name evidence="8" type="ORF">L2764_00910</name>
</gene>
<feature type="transmembrane region" description="Helical" evidence="6">
    <location>
        <begin position="151"/>
        <end position="168"/>
    </location>
</feature>